<reference evidence="2 3" key="1">
    <citation type="submission" date="2017-03" db="EMBL/GenBank/DDBJ databases">
        <title>Genome sequence of Clostridium hungatei DSM 14427.</title>
        <authorList>
            <person name="Poehlein A."/>
            <person name="Daniel R."/>
        </authorList>
    </citation>
    <scope>NUCLEOTIDE SEQUENCE [LARGE SCALE GENOMIC DNA]</scope>
    <source>
        <strain evidence="2 3">DSM 14427</strain>
    </source>
</reference>
<dbReference type="SUPFAM" id="SSF109604">
    <property type="entry name" value="HD-domain/PDEase-like"/>
    <property type="match status" value="1"/>
</dbReference>
<evidence type="ECO:0000313" key="3">
    <source>
        <dbReference type="Proteomes" id="UP000191554"/>
    </source>
</evidence>
<gene>
    <name evidence="2" type="ORF">CLHUN_24850</name>
</gene>
<evidence type="ECO:0000259" key="1">
    <source>
        <dbReference type="SMART" id="SM00471"/>
    </source>
</evidence>
<name>A0A1V4SJX1_RUMHU</name>
<dbReference type="InterPro" id="IPR006674">
    <property type="entry name" value="HD_domain"/>
</dbReference>
<protein>
    <recommendedName>
        <fullName evidence="1">HD/PDEase domain-containing protein</fullName>
    </recommendedName>
</protein>
<dbReference type="EMBL" id="MZGX01000016">
    <property type="protein sequence ID" value="OPX43547.1"/>
    <property type="molecule type" value="Genomic_DNA"/>
</dbReference>
<keyword evidence="3" id="KW-1185">Reference proteome</keyword>
<dbReference type="OrthoDB" id="9814017at2"/>
<dbReference type="SMART" id="SM00471">
    <property type="entry name" value="HDc"/>
    <property type="match status" value="1"/>
</dbReference>
<dbReference type="RefSeq" id="WP_080064912.1">
    <property type="nucleotide sequence ID" value="NZ_MZGX01000016.1"/>
</dbReference>
<dbReference type="CDD" id="cd00077">
    <property type="entry name" value="HDc"/>
    <property type="match status" value="1"/>
</dbReference>
<comment type="caution">
    <text evidence="2">The sequence shown here is derived from an EMBL/GenBank/DDBJ whole genome shotgun (WGS) entry which is preliminary data.</text>
</comment>
<dbReference type="Proteomes" id="UP000191554">
    <property type="component" value="Unassembled WGS sequence"/>
</dbReference>
<dbReference type="Pfam" id="PF01966">
    <property type="entry name" value="HD"/>
    <property type="match status" value="1"/>
</dbReference>
<dbReference type="Gene3D" id="1.10.3210.10">
    <property type="entry name" value="Hypothetical protein af1432"/>
    <property type="match status" value="1"/>
</dbReference>
<accession>A0A1V4SJX1</accession>
<sequence>MANPEIVKYFDILYPNGIPAFIQEYLNVPEMLRLKGVGLFCGTDYNKIYNHRYFYSRFEHSIAVALLIWRFTGDEKQALAGLFHDIATPIFSHSVDFMNGDSLTQTSTEERTHATIKSSGAITELLARDCTDLCMVDDYHLYPIADNDSPRLSADRLEYTLSTMLVWQGKWKLSDIKSILDYIAIFENEDGQDELGFCNLESAEKFVTGSCIIGESFQRNENKLCLNFLGDMLKECIKIGILTIDDLYTFTESEVISLLSNAPDKHIQMAWKAYSQLESVYSSEDKPVGYYFVNIDAKKRYINPLVKLNGEIKRATLFSEKAKKTIDSFLLYSDKPYGYINLKY</sequence>
<dbReference type="STRING" id="48256.CLHUN_24850"/>
<feature type="domain" description="HD/PDEase" evidence="1">
    <location>
        <begin position="53"/>
        <end position="169"/>
    </location>
</feature>
<proteinExistence type="predicted"/>
<organism evidence="2 3">
    <name type="scientific">Ruminiclostridium hungatei</name>
    <name type="common">Clostridium hungatei</name>
    <dbReference type="NCBI Taxonomy" id="48256"/>
    <lineage>
        <taxon>Bacteria</taxon>
        <taxon>Bacillati</taxon>
        <taxon>Bacillota</taxon>
        <taxon>Clostridia</taxon>
        <taxon>Eubacteriales</taxon>
        <taxon>Oscillospiraceae</taxon>
        <taxon>Ruminiclostridium</taxon>
    </lineage>
</organism>
<evidence type="ECO:0000313" key="2">
    <source>
        <dbReference type="EMBL" id="OPX43547.1"/>
    </source>
</evidence>
<dbReference type="InterPro" id="IPR003607">
    <property type="entry name" value="HD/PDEase_dom"/>
</dbReference>
<dbReference type="AlphaFoldDB" id="A0A1V4SJX1"/>